<feature type="transmembrane region" description="Helical" evidence="6">
    <location>
        <begin position="117"/>
        <end position="143"/>
    </location>
</feature>
<keyword evidence="8" id="KW-1185">Reference proteome</keyword>
<dbReference type="PROSITE" id="PS01005">
    <property type="entry name" value="FORMATE_NITRITE_TP_1"/>
    <property type="match status" value="1"/>
</dbReference>
<evidence type="ECO:0000256" key="1">
    <source>
        <dbReference type="ARBA" id="ARBA00004141"/>
    </source>
</evidence>
<dbReference type="GO" id="GO:0005886">
    <property type="term" value="C:plasma membrane"/>
    <property type="evidence" value="ECO:0007669"/>
    <property type="project" value="TreeGrafter"/>
</dbReference>
<evidence type="ECO:0000256" key="6">
    <source>
        <dbReference type="SAM" id="Phobius"/>
    </source>
</evidence>
<evidence type="ECO:0000256" key="2">
    <source>
        <dbReference type="ARBA" id="ARBA00022692"/>
    </source>
</evidence>
<dbReference type="GO" id="GO:0015499">
    <property type="term" value="F:formate transmembrane transporter activity"/>
    <property type="evidence" value="ECO:0007669"/>
    <property type="project" value="TreeGrafter"/>
</dbReference>
<dbReference type="PANTHER" id="PTHR30520">
    <property type="entry name" value="FORMATE TRANSPORTER-RELATED"/>
    <property type="match status" value="1"/>
</dbReference>
<keyword evidence="2 6" id="KW-0812">Transmembrane</keyword>
<dbReference type="Gene3D" id="1.20.1080.10">
    <property type="entry name" value="Glycerol uptake facilitator protein"/>
    <property type="match status" value="1"/>
</dbReference>
<feature type="transmembrane region" description="Helical" evidence="6">
    <location>
        <begin position="155"/>
        <end position="174"/>
    </location>
</feature>
<comment type="caution">
    <text evidence="7">The sequence shown here is derived from an EMBL/GenBank/DDBJ whole genome shotgun (WGS) entry which is preliminary data.</text>
</comment>
<dbReference type="InterPro" id="IPR023271">
    <property type="entry name" value="Aquaporin-like"/>
</dbReference>
<keyword evidence="3 6" id="KW-1133">Transmembrane helix</keyword>
<dbReference type="PROSITE" id="PS01006">
    <property type="entry name" value="FORMATE_NITRITE_TP_2"/>
    <property type="match status" value="1"/>
</dbReference>
<feature type="transmembrane region" description="Helical" evidence="6">
    <location>
        <begin position="27"/>
        <end position="51"/>
    </location>
</feature>
<organism evidence="7 8">
    <name type="scientific">Haloarcula salinisoli</name>
    <dbReference type="NCBI Taxonomy" id="2487746"/>
    <lineage>
        <taxon>Archaea</taxon>
        <taxon>Methanobacteriati</taxon>
        <taxon>Methanobacteriota</taxon>
        <taxon>Stenosarchaea group</taxon>
        <taxon>Halobacteria</taxon>
        <taxon>Halobacteriales</taxon>
        <taxon>Haloarculaceae</taxon>
        <taxon>Haloarcula</taxon>
    </lineage>
</organism>
<dbReference type="InterPro" id="IPR024002">
    <property type="entry name" value="For/NO2_transpt_CS"/>
</dbReference>
<dbReference type="Pfam" id="PF01226">
    <property type="entry name" value="Form_Nir_trans"/>
    <property type="match status" value="1"/>
</dbReference>
<sequence>MYQESVTSISKAAAAQVELIEKSLPAYIVHSMMAGAYLGLIVVMTFLFGGAMYQTTFEPLRGFVMAAVFGGALSLVIVAGSELFTGNNMIMTMGMLSGRVGLPGTMKVWTWSWVGNFLGSILVGAMAWQAGVLGGAEALLGAVGGSKMSMDLVPLFLRAMLCNWLVCLAVWSNFQLENTSAKLIMIWWCLLAFIGSGYEHSIANMTILYGANVAAPGAAGVSWAGMGYNLAVVTAGNMASGILFMGAAYYYISSSYGFEWDWSMDDNVVTGAVSDD</sequence>
<dbReference type="RefSeq" id="WP_220588210.1">
    <property type="nucleotide sequence ID" value="NZ_RKLQ01000002.1"/>
</dbReference>
<gene>
    <name evidence="7" type="ORF">EGD98_09865</name>
</gene>
<reference evidence="7" key="1">
    <citation type="submission" date="2021-06" db="EMBL/GenBank/DDBJ databases">
        <title>Halomicroarcula sp. F24A a new haloarchaeum isolated from saline soil.</title>
        <authorList>
            <person name="Duran-Viseras A."/>
            <person name="Sanchez-Porro C."/>
            <person name="Ventosa A."/>
        </authorList>
    </citation>
    <scope>NUCLEOTIDE SEQUENCE</scope>
    <source>
        <strain evidence="7">F24A</strain>
    </source>
</reference>
<keyword evidence="4 6" id="KW-0472">Membrane</keyword>
<evidence type="ECO:0000313" key="8">
    <source>
        <dbReference type="Proteomes" id="UP000783863"/>
    </source>
</evidence>
<comment type="subcellular location">
    <subcellularLocation>
        <location evidence="1">Membrane</location>
        <topology evidence="1">Multi-pass membrane protein</topology>
    </subcellularLocation>
</comment>
<evidence type="ECO:0000256" key="5">
    <source>
        <dbReference type="ARBA" id="ARBA00049660"/>
    </source>
</evidence>
<dbReference type="EMBL" id="RKLQ01000002">
    <property type="protein sequence ID" value="MBX0303972.1"/>
    <property type="molecule type" value="Genomic_DNA"/>
</dbReference>
<dbReference type="PANTHER" id="PTHR30520:SF8">
    <property type="entry name" value="NITRITE TRANSPORTER NIRC"/>
    <property type="match status" value="1"/>
</dbReference>
<accession>A0A8J8C849</accession>
<comment type="similarity">
    <text evidence="5">Belongs to the FNT transporter (TC 1.A.16) family.</text>
</comment>
<dbReference type="InterPro" id="IPR000292">
    <property type="entry name" value="For/NO2_transpt"/>
</dbReference>
<evidence type="ECO:0000256" key="3">
    <source>
        <dbReference type="ARBA" id="ARBA00022989"/>
    </source>
</evidence>
<name>A0A8J8C849_9EURY</name>
<feature type="transmembrane region" description="Helical" evidence="6">
    <location>
        <begin position="180"/>
        <end position="198"/>
    </location>
</feature>
<proteinExistence type="inferred from homology"/>
<protein>
    <submittedName>
        <fullName evidence="7">Formate/nitrite transporter family protein</fullName>
    </submittedName>
</protein>
<evidence type="ECO:0000256" key="4">
    <source>
        <dbReference type="ARBA" id="ARBA00023136"/>
    </source>
</evidence>
<evidence type="ECO:0000313" key="7">
    <source>
        <dbReference type="EMBL" id="MBX0303972.1"/>
    </source>
</evidence>
<dbReference type="Proteomes" id="UP000783863">
    <property type="component" value="Unassembled WGS sequence"/>
</dbReference>
<feature type="transmembrane region" description="Helical" evidence="6">
    <location>
        <begin position="63"/>
        <end position="84"/>
    </location>
</feature>
<dbReference type="AlphaFoldDB" id="A0A8J8C849"/>
<feature type="transmembrane region" description="Helical" evidence="6">
    <location>
        <begin position="230"/>
        <end position="252"/>
    </location>
</feature>